<evidence type="ECO:0000256" key="1">
    <source>
        <dbReference type="SAM" id="MobiDB-lite"/>
    </source>
</evidence>
<gene>
    <name evidence="2" type="ORF">E3N88_13653</name>
</gene>
<reference evidence="2 3" key="1">
    <citation type="submission" date="2019-05" db="EMBL/GenBank/DDBJ databases">
        <title>Mikania micrantha, genome provides insights into the molecular mechanism of rapid growth.</title>
        <authorList>
            <person name="Liu B."/>
        </authorList>
    </citation>
    <scope>NUCLEOTIDE SEQUENCE [LARGE SCALE GENOMIC DNA]</scope>
    <source>
        <strain evidence="2">NLD-2019</strain>
        <tissue evidence="2">Leaf</tissue>
    </source>
</reference>
<accession>A0A5N6P193</accession>
<evidence type="ECO:0000313" key="3">
    <source>
        <dbReference type="Proteomes" id="UP000326396"/>
    </source>
</evidence>
<evidence type="ECO:0000313" key="2">
    <source>
        <dbReference type="EMBL" id="KAD5802293.1"/>
    </source>
</evidence>
<name>A0A5N6P193_9ASTR</name>
<protein>
    <submittedName>
        <fullName evidence="2">Uncharacterized protein</fullName>
    </submittedName>
</protein>
<dbReference type="EMBL" id="SZYD01000007">
    <property type="protein sequence ID" value="KAD5802293.1"/>
    <property type="molecule type" value="Genomic_DNA"/>
</dbReference>
<dbReference type="Proteomes" id="UP000326396">
    <property type="component" value="Linkage Group LG15"/>
</dbReference>
<organism evidence="2 3">
    <name type="scientific">Mikania micrantha</name>
    <name type="common">bitter vine</name>
    <dbReference type="NCBI Taxonomy" id="192012"/>
    <lineage>
        <taxon>Eukaryota</taxon>
        <taxon>Viridiplantae</taxon>
        <taxon>Streptophyta</taxon>
        <taxon>Embryophyta</taxon>
        <taxon>Tracheophyta</taxon>
        <taxon>Spermatophyta</taxon>
        <taxon>Magnoliopsida</taxon>
        <taxon>eudicotyledons</taxon>
        <taxon>Gunneridae</taxon>
        <taxon>Pentapetalae</taxon>
        <taxon>asterids</taxon>
        <taxon>campanulids</taxon>
        <taxon>Asterales</taxon>
        <taxon>Asteraceae</taxon>
        <taxon>Asteroideae</taxon>
        <taxon>Heliantheae alliance</taxon>
        <taxon>Eupatorieae</taxon>
        <taxon>Mikania</taxon>
    </lineage>
</organism>
<comment type="caution">
    <text evidence="2">The sequence shown here is derived from an EMBL/GenBank/DDBJ whole genome shotgun (WGS) entry which is preliminary data.</text>
</comment>
<dbReference type="AlphaFoldDB" id="A0A5N6P193"/>
<feature type="region of interest" description="Disordered" evidence="1">
    <location>
        <begin position="1"/>
        <end position="32"/>
    </location>
</feature>
<keyword evidence="3" id="KW-1185">Reference proteome</keyword>
<sequence length="152" mass="16862">MCPGGAEMKANGRRNQERVDKRRKTRKFDPGGTPIVGSWFQAMLAASSAANPPNSPRVFLSLFLKILVFILHRSVQVSICHTFDSQPRYTSFPYCSNGLGCEAEDELYSGRVGGSIGQIGEADMGRYEVLEEEAIRNMKEGGEQVERGEDDR</sequence>
<proteinExistence type="predicted"/>